<feature type="compositionally biased region" description="Low complexity" evidence="1">
    <location>
        <begin position="1"/>
        <end position="50"/>
    </location>
</feature>
<evidence type="ECO:0008006" key="4">
    <source>
        <dbReference type="Google" id="ProtNLM"/>
    </source>
</evidence>
<reference evidence="2 3" key="1">
    <citation type="submission" date="2021-01" db="EMBL/GenBank/DDBJ databases">
        <title>Streptomyces acididurans sp. nov., isolated from a peat swamp forest soil.</title>
        <authorList>
            <person name="Chantavorakit T."/>
            <person name="Duangmal K."/>
        </authorList>
    </citation>
    <scope>NUCLEOTIDE SEQUENCE [LARGE SCALE GENOMIC DNA]</scope>
    <source>
        <strain evidence="2 3">KK5PA1</strain>
    </source>
</reference>
<accession>A0ABS2TQN2</accession>
<comment type="caution">
    <text evidence="2">The sequence shown here is derived from an EMBL/GenBank/DDBJ whole genome shotgun (WGS) entry which is preliminary data.</text>
</comment>
<dbReference type="RefSeq" id="WP_205357003.1">
    <property type="nucleotide sequence ID" value="NZ_JADKYB010000005.1"/>
</dbReference>
<protein>
    <recommendedName>
        <fullName evidence="4">Lipoprotein</fullName>
    </recommendedName>
</protein>
<proteinExistence type="predicted"/>
<name>A0ABS2TQN2_9ACTN</name>
<feature type="region of interest" description="Disordered" evidence="1">
    <location>
        <begin position="1"/>
        <end position="64"/>
    </location>
</feature>
<organism evidence="2 3">
    <name type="scientific">Actinacidiphila acididurans</name>
    <dbReference type="NCBI Taxonomy" id="2784346"/>
    <lineage>
        <taxon>Bacteria</taxon>
        <taxon>Bacillati</taxon>
        <taxon>Actinomycetota</taxon>
        <taxon>Actinomycetes</taxon>
        <taxon>Kitasatosporales</taxon>
        <taxon>Streptomycetaceae</taxon>
        <taxon>Actinacidiphila</taxon>
    </lineage>
</organism>
<evidence type="ECO:0000256" key="1">
    <source>
        <dbReference type="SAM" id="MobiDB-lite"/>
    </source>
</evidence>
<sequence>MAAACALALSGCSSDSGDQAKTQPTQSATSSTTQPKTTSSPSGTAPTTPSSTPPPSDTASSQGVAGVWLAMHGATKVQLVLGKGKAALTTTSLCGGGYTDNDGVGITLTCMDGNKDRTVGHGVLASDGKTLTVEWNGGITDTFTRTGLPSS</sequence>
<evidence type="ECO:0000313" key="3">
    <source>
        <dbReference type="Proteomes" id="UP000749040"/>
    </source>
</evidence>
<keyword evidence="3" id="KW-1185">Reference proteome</keyword>
<gene>
    <name evidence="2" type="ORF">ITX44_11450</name>
</gene>
<dbReference type="Proteomes" id="UP000749040">
    <property type="component" value="Unassembled WGS sequence"/>
</dbReference>
<evidence type="ECO:0000313" key="2">
    <source>
        <dbReference type="EMBL" id="MBM9505147.1"/>
    </source>
</evidence>
<dbReference type="EMBL" id="JADKYB010000005">
    <property type="protein sequence ID" value="MBM9505147.1"/>
    <property type="molecule type" value="Genomic_DNA"/>
</dbReference>